<dbReference type="NCBIfam" id="TIGR01730">
    <property type="entry name" value="RND_mfp"/>
    <property type="match status" value="1"/>
</dbReference>
<accession>X1IDF6</accession>
<evidence type="ECO:0000256" key="1">
    <source>
        <dbReference type="ARBA" id="ARBA00004196"/>
    </source>
</evidence>
<gene>
    <name evidence="5" type="ORF">S03H2_57233</name>
</gene>
<dbReference type="Gene3D" id="2.40.50.100">
    <property type="match status" value="1"/>
</dbReference>
<dbReference type="InterPro" id="IPR058636">
    <property type="entry name" value="Beta-barrel_YknX"/>
</dbReference>
<dbReference type="InterPro" id="IPR006143">
    <property type="entry name" value="RND_pump_MFP"/>
</dbReference>
<dbReference type="Gene3D" id="2.40.420.20">
    <property type="match status" value="1"/>
</dbReference>
<dbReference type="GO" id="GO:0016020">
    <property type="term" value="C:membrane"/>
    <property type="evidence" value="ECO:0007669"/>
    <property type="project" value="InterPro"/>
</dbReference>
<dbReference type="Gene3D" id="2.40.30.170">
    <property type="match status" value="1"/>
</dbReference>
<organism evidence="5">
    <name type="scientific">marine sediment metagenome</name>
    <dbReference type="NCBI Taxonomy" id="412755"/>
    <lineage>
        <taxon>unclassified sequences</taxon>
        <taxon>metagenomes</taxon>
        <taxon>ecological metagenomes</taxon>
    </lineage>
</organism>
<sequence length="239" mass="26388">EVDDLRTTYQVSQLNYEVAKSNLESIEEDLKKTEIYSPISGVIISADKEEGEAISGTNSAAQAAAIMTVADLSQMVVEVDINEVDIGKLKSGQVARIALDAFPEERFKGKVISIAPYSEITEGIVTYLVKVKVARPKIYLKPGMSAEVEILTAKREDVLLAPQFALQEKDGKNYLRIKKGKDFKQVEIKVGLITEEFAEIVSGVKEGEEILLGENNKLHSIVEQGGSIMPFGRMRGRRR</sequence>
<feature type="non-terminal residue" evidence="5">
    <location>
        <position position="1"/>
    </location>
</feature>
<dbReference type="Pfam" id="PF25990">
    <property type="entry name" value="Beta-barrel_YknX"/>
    <property type="match status" value="1"/>
</dbReference>
<evidence type="ECO:0000256" key="2">
    <source>
        <dbReference type="ARBA" id="ARBA00009477"/>
    </source>
</evidence>
<dbReference type="PANTHER" id="PTHR32347">
    <property type="entry name" value="EFFLUX SYSTEM COMPONENT YKNX-RELATED"/>
    <property type="match status" value="1"/>
</dbReference>
<keyword evidence="3" id="KW-0175">Coiled coil</keyword>
<comment type="subcellular location">
    <subcellularLocation>
        <location evidence="1">Cell envelope</location>
    </subcellularLocation>
</comment>
<dbReference type="GO" id="GO:0030313">
    <property type="term" value="C:cell envelope"/>
    <property type="evidence" value="ECO:0007669"/>
    <property type="project" value="UniProtKB-SubCell"/>
</dbReference>
<protein>
    <recommendedName>
        <fullName evidence="4">YknX-like beta-barrel domain-containing protein</fullName>
    </recommendedName>
</protein>
<name>X1IDF6_9ZZZZ</name>
<evidence type="ECO:0000256" key="3">
    <source>
        <dbReference type="ARBA" id="ARBA00023054"/>
    </source>
</evidence>
<comment type="caution">
    <text evidence="5">The sequence shown here is derived from an EMBL/GenBank/DDBJ whole genome shotgun (WGS) entry which is preliminary data.</text>
</comment>
<dbReference type="AlphaFoldDB" id="X1IDF6"/>
<reference evidence="5" key="1">
    <citation type="journal article" date="2014" name="Front. Microbiol.">
        <title>High frequency of phylogenetically diverse reductive dehalogenase-homologous genes in deep subseafloor sedimentary metagenomes.</title>
        <authorList>
            <person name="Kawai M."/>
            <person name="Futagami T."/>
            <person name="Toyoda A."/>
            <person name="Takaki Y."/>
            <person name="Nishi S."/>
            <person name="Hori S."/>
            <person name="Arai W."/>
            <person name="Tsubouchi T."/>
            <person name="Morono Y."/>
            <person name="Uchiyama I."/>
            <person name="Ito T."/>
            <person name="Fujiyama A."/>
            <person name="Inagaki F."/>
            <person name="Takami H."/>
        </authorList>
    </citation>
    <scope>NUCLEOTIDE SEQUENCE</scope>
    <source>
        <strain evidence="5">Expedition CK06-06</strain>
    </source>
</reference>
<evidence type="ECO:0000259" key="4">
    <source>
        <dbReference type="Pfam" id="PF25990"/>
    </source>
</evidence>
<dbReference type="GO" id="GO:0022857">
    <property type="term" value="F:transmembrane transporter activity"/>
    <property type="evidence" value="ECO:0007669"/>
    <property type="project" value="InterPro"/>
</dbReference>
<evidence type="ECO:0000313" key="5">
    <source>
        <dbReference type="EMBL" id="GAH79722.1"/>
    </source>
</evidence>
<proteinExistence type="inferred from homology"/>
<dbReference type="FunFam" id="2.40.30.170:FF:000010">
    <property type="entry name" value="Efflux RND transporter periplasmic adaptor subunit"/>
    <property type="match status" value="1"/>
</dbReference>
<comment type="similarity">
    <text evidence="2">Belongs to the membrane fusion protein (MFP) (TC 8.A.1) family.</text>
</comment>
<feature type="domain" description="YknX-like beta-barrel" evidence="4">
    <location>
        <begin position="75"/>
        <end position="150"/>
    </location>
</feature>
<dbReference type="PANTHER" id="PTHR32347:SF14">
    <property type="entry name" value="EFFLUX SYSTEM COMPONENT YKNX-RELATED"/>
    <property type="match status" value="1"/>
</dbReference>
<dbReference type="SUPFAM" id="SSF111369">
    <property type="entry name" value="HlyD-like secretion proteins"/>
    <property type="match status" value="1"/>
</dbReference>
<dbReference type="EMBL" id="BARU01036676">
    <property type="protein sequence ID" value="GAH79722.1"/>
    <property type="molecule type" value="Genomic_DNA"/>
</dbReference>
<dbReference type="InterPro" id="IPR050465">
    <property type="entry name" value="UPF0194_transport"/>
</dbReference>